<reference evidence="2 3" key="1">
    <citation type="submission" date="2014-07" db="EMBL/GenBank/DDBJ databases">
        <authorList>
            <person name="McCorrison J."/>
            <person name="Sanka R."/>
            <person name="Torralba M."/>
            <person name="Gillis M."/>
            <person name="Haft D.H."/>
            <person name="Methe B."/>
            <person name="Sutton G."/>
            <person name="Nelson K.E."/>
        </authorList>
    </citation>
    <scope>NUCLEOTIDE SEQUENCE [LARGE SCALE GENOMIC DNA]</scope>
    <source>
        <strain evidence="2 3">DNF00882</strain>
    </source>
</reference>
<dbReference type="Proteomes" id="UP000029538">
    <property type="component" value="Unassembled WGS sequence"/>
</dbReference>
<sequence>MKKIFSLAILAMAAFTNVQAQNVQLHYDLGRSMYDDLSNRPSVTSTVEMFKPDKWGSTFLFTDIDYKNDGTVGAYWEIAREFNLTKNKQWAAHIEYNGGAATGEIPAGYFGNRFQHATLVGGAWNWASKDFSKTFSVQLMYKYTFKNKHIGARPFNGFQLTEVWGLNFAKGLCTFSGFCDLWYDNNVNGKLILLSEPQFWVNLNTLKGMQGVNLSLGTEVEISNNFVWNNKGKNNKFYAIPTIAAKWTF</sequence>
<evidence type="ECO:0000256" key="1">
    <source>
        <dbReference type="SAM" id="SignalP"/>
    </source>
</evidence>
<dbReference type="SUPFAM" id="SSF111364">
    <property type="entry name" value="Tsx-like channel"/>
    <property type="match status" value="1"/>
</dbReference>
<evidence type="ECO:0000313" key="3">
    <source>
        <dbReference type="Proteomes" id="UP000029538"/>
    </source>
</evidence>
<name>A0A096AGS4_9BACT</name>
<dbReference type="EMBL" id="JRNR01000146">
    <property type="protein sequence ID" value="KGF46303.1"/>
    <property type="molecule type" value="Genomic_DNA"/>
</dbReference>
<comment type="caution">
    <text evidence="2">The sequence shown here is derived from an EMBL/GenBank/DDBJ whole genome shotgun (WGS) entry which is preliminary data.</text>
</comment>
<dbReference type="GO" id="GO:0009279">
    <property type="term" value="C:cell outer membrane"/>
    <property type="evidence" value="ECO:0007669"/>
    <property type="project" value="InterPro"/>
</dbReference>
<feature type="signal peptide" evidence="1">
    <location>
        <begin position="1"/>
        <end position="20"/>
    </location>
</feature>
<keyword evidence="1" id="KW-0732">Signal</keyword>
<evidence type="ECO:0008006" key="4">
    <source>
        <dbReference type="Google" id="ProtNLM"/>
    </source>
</evidence>
<proteinExistence type="predicted"/>
<dbReference type="Pfam" id="PF16412">
    <property type="entry name" value="DUF5020"/>
    <property type="match status" value="1"/>
</dbReference>
<dbReference type="RefSeq" id="WP_036884921.1">
    <property type="nucleotide sequence ID" value="NZ_JRNR01000146.1"/>
</dbReference>
<organism evidence="2 3">
    <name type="scientific">Prevotella disiens DNF00882</name>
    <dbReference type="NCBI Taxonomy" id="1401075"/>
    <lineage>
        <taxon>Bacteria</taxon>
        <taxon>Pseudomonadati</taxon>
        <taxon>Bacteroidota</taxon>
        <taxon>Bacteroidia</taxon>
        <taxon>Bacteroidales</taxon>
        <taxon>Prevotellaceae</taxon>
        <taxon>Prevotella</taxon>
    </lineage>
</organism>
<evidence type="ECO:0000313" key="2">
    <source>
        <dbReference type="EMBL" id="KGF46303.1"/>
    </source>
</evidence>
<protein>
    <recommendedName>
        <fullName evidence="4">DUF5020 domain-containing protein</fullName>
    </recommendedName>
</protein>
<dbReference type="InterPro" id="IPR036777">
    <property type="entry name" value="Channel_Tsx-like_sf"/>
</dbReference>
<accession>A0A096AGS4</accession>
<gene>
    <name evidence="2" type="ORF">HMPREF0654_11535</name>
</gene>
<dbReference type="AlphaFoldDB" id="A0A096AGS4"/>
<feature type="chain" id="PRO_5001923690" description="DUF5020 domain-containing protein" evidence="1">
    <location>
        <begin position="21"/>
        <end position="249"/>
    </location>
</feature>